<feature type="non-terminal residue" evidence="6">
    <location>
        <position position="194"/>
    </location>
</feature>
<dbReference type="GO" id="GO:0008270">
    <property type="term" value="F:zinc ion binding"/>
    <property type="evidence" value="ECO:0007669"/>
    <property type="project" value="UniProtKB-KW"/>
</dbReference>
<reference evidence="6" key="1">
    <citation type="submission" date="2007-03" db="EMBL/GenBank/DDBJ databases">
        <title>Annotation of Culex pipiens quinquefasciatus.</title>
        <authorList>
            <consortium name="The Broad Institute Genome Sequencing Platform"/>
            <person name="Atkinson P.W."/>
            <person name="Hemingway J."/>
            <person name="Christensen B.M."/>
            <person name="Higgs S."/>
            <person name="Kodira C."/>
            <person name="Hannick L."/>
            <person name="Megy K."/>
            <person name="O'Leary S."/>
            <person name="Pearson M."/>
            <person name="Haas B.J."/>
            <person name="Mauceli E."/>
            <person name="Wortman J.R."/>
            <person name="Lee N.H."/>
            <person name="Guigo R."/>
            <person name="Stanke M."/>
            <person name="Alvarado L."/>
            <person name="Amedeo P."/>
            <person name="Antoine C.H."/>
            <person name="Arensburger P."/>
            <person name="Bidwell S.L."/>
            <person name="Crawford M."/>
            <person name="Camaro F."/>
            <person name="Devon K."/>
            <person name="Engels R."/>
            <person name="Hammond M."/>
            <person name="Howarth C."/>
            <person name="Koehrsen M."/>
            <person name="Lawson D."/>
            <person name="Montgomery P."/>
            <person name="Nene V."/>
            <person name="Nusbaum C."/>
            <person name="Puiu D."/>
            <person name="Romero-Severson J."/>
            <person name="Severson D.W."/>
            <person name="Shumway M."/>
            <person name="Sisk P."/>
            <person name="Stolte C."/>
            <person name="Zeng Q."/>
            <person name="Eisenstadt E."/>
            <person name="Fraser-Liggett C."/>
            <person name="Strausberg R."/>
            <person name="Galagan J."/>
            <person name="Birren B."/>
            <person name="Collins F.H."/>
        </authorList>
    </citation>
    <scope>NUCLEOTIDE SEQUENCE [LARGE SCALE GENOMIC DNA]</scope>
    <source>
        <strain evidence="6">JHB</strain>
    </source>
</reference>
<evidence type="ECO:0000256" key="2">
    <source>
        <dbReference type="ARBA" id="ARBA00022771"/>
    </source>
</evidence>
<dbReference type="InterPro" id="IPR011011">
    <property type="entry name" value="Znf_FYVE_PHD"/>
</dbReference>
<name>B0W916_CULQU</name>
<accession>B0W916</accession>
<gene>
    <name evidence="6" type="ORF">CpipJ_CPIJ003430</name>
</gene>
<dbReference type="VEuPathDB" id="VectorBase:CPIJ003430"/>
<dbReference type="Gene3D" id="3.30.40.10">
    <property type="entry name" value="Zinc/RING finger domain, C3HC4 (zinc finger)"/>
    <property type="match status" value="1"/>
</dbReference>
<evidence type="ECO:0000256" key="4">
    <source>
        <dbReference type="PROSITE-ProRule" id="PRU00146"/>
    </source>
</evidence>
<dbReference type="InParanoid" id="B0W916"/>
<protein>
    <recommendedName>
        <fullName evidence="5">PHD-type domain-containing protein</fullName>
    </recommendedName>
</protein>
<proteinExistence type="predicted"/>
<dbReference type="InterPro" id="IPR019786">
    <property type="entry name" value="Zinc_finger_PHD-type_CS"/>
</dbReference>
<dbReference type="STRING" id="7176.B0W916"/>
<dbReference type="InterPro" id="IPR001965">
    <property type="entry name" value="Znf_PHD"/>
</dbReference>
<keyword evidence="2 4" id="KW-0863">Zinc-finger</keyword>
<dbReference type="HOGENOM" id="CLU_1412066_0_0_1"/>
<dbReference type="InterPro" id="IPR019787">
    <property type="entry name" value="Znf_PHD-finger"/>
</dbReference>
<dbReference type="eggNOG" id="ENOG502RNRY">
    <property type="taxonomic scope" value="Eukaryota"/>
</dbReference>
<dbReference type="SMART" id="SM00249">
    <property type="entry name" value="PHD"/>
    <property type="match status" value="1"/>
</dbReference>
<dbReference type="PROSITE" id="PS01359">
    <property type="entry name" value="ZF_PHD_1"/>
    <property type="match status" value="1"/>
</dbReference>
<dbReference type="AlphaFoldDB" id="B0W916"/>
<evidence type="ECO:0000259" key="5">
    <source>
        <dbReference type="PROSITE" id="PS50016"/>
    </source>
</evidence>
<dbReference type="PROSITE" id="PS50016">
    <property type="entry name" value="ZF_PHD_2"/>
    <property type="match status" value="1"/>
</dbReference>
<organism>
    <name type="scientific">Culex quinquefasciatus</name>
    <name type="common">Southern house mosquito</name>
    <name type="synonym">Culex pungens</name>
    <dbReference type="NCBI Taxonomy" id="7176"/>
    <lineage>
        <taxon>Eukaryota</taxon>
        <taxon>Metazoa</taxon>
        <taxon>Ecdysozoa</taxon>
        <taxon>Arthropoda</taxon>
        <taxon>Hexapoda</taxon>
        <taxon>Insecta</taxon>
        <taxon>Pterygota</taxon>
        <taxon>Neoptera</taxon>
        <taxon>Endopterygota</taxon>
        <taxon>Diptera</taxon>
        <taxon>Nematocera</taxon>
        <taxon>Culicoidea</taxon>
        <taxon>Culicidae</taxon>
        <taxon>Culicinae</taxon>
        <taxon>Culicini</taxon>
        <taxon>Culex</taxon>
        <taxon>Culex</taxon>
    </lineage>
</organism>
<evidence type="ECO:0000256" key="1">
    <source>
        <dbReference type="ARBA" id="ARBA00022723"/>
    </source>
</evidence>
<evidence type="ECO:0000256" key="3">
    <source>
        <dbReference type="ARBA" id="ARBA00022833"/>
    </source>
</evidence>
<feature type="domain" description="PHD-type" evidence="5">
    <location>
        <begin position="10"/>
        <end position="60"/>
    </location>
</feature>
<dbReference type="KEGG" id="cqu:CpipJ_CPIJ003430"/>
<keyword evidence="3" id="KW-0862">Zinc</keyword>
<evidence type="ECO:0000313" key="6">
    <source>
        <dbReference type="EMBL" id="EDS39454.1"/>
    </source>
</evidence>
<keyword evidence="1" id="KW-0479">Metal-binding</keyword>
<dbReference type="InterPro" id="IPR013083">
    <property type="entry name" value="Znf_RING/FYVE/PHD"/>
</dbReference>
<dbReference type="EMBL" id="DS231861">
    <property type="protein sequence ID" value="EDS39454.1"/>
    <property type="molecule type" value="Genomic_DNA"/>
</dbReference>
<dbReference type="Pfam" id="PF00628">
    <property type="entry name" value="PHD"/>
    <property type="match status" value="1"/>
</dbReference>
<sequence>MDYKFKANKNGNCRMCDKKDEVNCMICCDECDRWFHVTCTELSALPKRRTPWLCIKCAAIADYLENQQKAIQSLQEAKTDKKPKSDSENAANLTQDLHVKALQAIVETMKEVKIDNRASTDTFMSEVVELPNSYKTALSRFLMLEKKLSKDTVVKDWYHDKIDEYLQKDYMRKLSPEEALIETPKTFYLPHFIT</sequence>
<dbReference type="SUPFAM" id="SSF57903">
    <property type="entry name" value="FYVE/PHD zinc finger"/>
    <property type="match status" value="1"/>
</dbReference>